<accession>A0AAP7IFH2</accession>
<dbReference type="RefSeq" id="WP_069854218.1">
    <property type="nucleotide sequence ID" value="NZ_LNPX01000001.1"/>
</dbReference>
<dbReference type="AlphaFoldDB" id="A0AAP7IFH2"/>
<evidence type="ECO:0000313" key="2">
    <source>
        <dbReference type="Proteomes" id="UP000095464"/>
    </source>
</evidence>
<sequence length="109" mass="12467">MESLLEVFDNVGNELNAILKKGGSNWVVTNREGMSITWELQPALERIGDQVEQVKRSVNMNESAYERLVESNTADVFNLNLDRLNSEEKYNFMEYVYGSIDEETTPSLV</sequence>
<comment type="caution">
    <text evidence="1">The sequence shown here is derived from an EMBL/GenBank/DDBJ whole genome shotgun (WGS) entry which is preliminary data.</text>
</comment>
<gene>
    <name evidence="1" type="ORF">ASS94_00060</name>
</gene>
<name>A0AAP7IFH2_9STAP</name>
<proteinExistence type="predicted"/>
<evidence type="ECO:0000313" key="1">
    <source>
        <dbReference type="EMBL" id="OEK59092.1"/>
    </source>
</evidence>
<organism evidence="1 2">
    <name type="scientific">Staphylococcus equorum</name>
    <dbReference type="NCBI Taxonomy" id="246432"/>
    <lineage>
        <taxon>Bacteria</taxon>
        <taxon>Bacillati</taxon>
        <taxon>Bacillota</taxon>
        <taxon>Bacilli</taxon>
        <taxon>Bacillales</taxon>
        <taxon>Staphylococcaceae</taxon>
        <taxon>Staphylococcus</taxon>
    </lineage>
</organism>
<dbReference type="Proteomes" id="UP000095464">
    <property type="component" value="Unassembled WGS sequence"/>
</dbReference>
<dbReference type="EMBL" id="LNPX01000001">
    <property type="protein sequence ID" value="OEK59092.1"/>
    <property type="molecule type" value="Genomic_DNA"/>
</dbReference>
<protein>
    <submittedName>
        <fullName evidence="1">Uncharacterized protein</fullName>
    </submittedName>
</protein>
<reference evidence="2" key="1">
    <citation type="submission" date="2015-11" db="EMBL/GenBank/DDBJ databases">
        <title>Genomic diversity of Staphylococcus saprophyticus strains from urinary tract infections, animal surfaces, and fermented foods.</title>
        <authorList>
            <person name="Wolfe B.E."/>
        </authorList>
    </citation>
    <scope>NUCLEOTIDE SEQUENCE [LARGE SCALE GENOMIC DNA]</scope>
    <source>
        <strain evidence="2">738_7</strain>
    </source>
</reference>